<feature type="chain" id="PRO_5022217595" evidence="2">
    <location>
        <begin position="28"/>
        <end position="274"/>
    </location>
</feature>
<dbReference type="EMBL" id="CP036259">
    <property type="protein sequence ID" value="QDR79316.1"/>
    <property type="molecule type" value="Genomic_DNA"/>
</dbReference>
<keyword evidence="5" id="KW-1185">Reference proteome</keyword>
<gene>
    <name evidence="4" type="primary">tcyK</name>
    <name evidence="4" type="ORF">SPTER_05890</name>
</gene>
<dbReference type="KEGG" id="sted:SPTER_05890"/>
<keyword evidence="1 2" id="KW-0732">Signal</keyword>
<feature type="domain" description="Solute-binding protein family 3/N-terminal" evidence="3">
    <location>
        <begin position="36"/>
        <end position="269"/>
    </location>
</feature>
<sequence length="274" mass="30630">MKKAKFIALALAMVTLLSLLLAGCQSAAPATAAKKKIVIGTGNAYKPYCFLDEKGNLTGFEIEVLKKINEKLPQYEFEFKTFDFNAILVSLETGKIDLAAHQFEVNPERKNKFLFGDEGVTIYDLKLVVKEDRNDIKTLDDLAKINGTIEVGKASTNKTYVVDKWNKEHGNKLNLVFAASDTTITLQNLDSGKTDAFVNIQRNVDDYRATYKAKIKTVGEPISFSNSYYLYRKDDSTGAQLKKDIDAVLKTMKEDGTLVKLSQQWLGGDYIPKK</sequence>
<reference evidence="4 5" key="1">
    <citation type="submission" date="2019-02" db="EMBL/GenBank/DDBJ databases">
        <title>Closed genome of Sporomusa termitida DSM 4440.</title>
        <authorList>
            <person name="Poehlein A."/>
            <person name="Daniel R."/>
        </authorList>
    </citation>
    <scope>NUCLEOTIDE SEQUENCE [LARGE SCALE GENOMIC DNA]</scope>
    <source>
        <strain evidence="4 5">DSM 4440</strain>
    </source>
</reference>
<dbReference type="OrthoDB" id="8613538at2"/>
<dbReference type="SUPFAM" id="SSF53850">
    <property type="entry name" value="Periplasmic binding protein-like II"/>
    <property type="match status" value="1"/>
</dbReference>
<evidence type="ECO:0000313" key="5">
    <source>
        <dbReference type="Proteomes" id="UP000320776"/>
    </source>
</evidence>
<name>A0A517DPW9_9FIRM</name>
<proteinExistence type="predicted"/>
<dbReference type="Proteomes" id="UP000320776">
    <property type="component" value="Chromosome"/>
</dbReference>
<evidence type="ECO:0000256" key="1">
    <source>
        <dbReference type="ARBA" id="ARBA00022729"/>
    </source>
</evidence>
<dbReference type="Pfam" id="PF00497">
    <property type="entry name" value="SBP_bac_3"/>
    <property type="match status" value="1"/>
</dbReference>
<feature type="signal peptide" evidence="2">
    <location>
        <begin position="1"/>
        <end position="27"/>
    </location>
</feature>
<dbReference type="Gene3D" id="3.40.190.10">
    <property type="entry name" value="Periplasmic binding protein-like II"/>
    <property type="match status" value="2"/>
</dbReference>
<evidence type="ECO:0000256" key="2">
    <source>
        <dbReference type="SAM" id="SignalP"/>
    </source>
</evidence>
<evidence type="ECO:0000259" key="3">
    <source>
        <dbReference type="SMART" id="SM00062"/>
    </source>
</evidence>
<dbReference type="PROSITE" id="PS51257">
    <property type="entry name" value="PROKAR_LIPOPROTEIN"/>
    <property type="match status" value="1"/>
</dbReference>
<evidence type="ECO:0000313" key="4">
    <source>
        <dbReference type="EMBL" id="QDR79316.1"/>
    </source>
</evidence>
<dbReference type="SMART" id="SM00062">
    <property type="entry name" value="PBPb"/>
    <property type="match status" value="1"/>
</dbReference>
<dbReference type="PANTHER" id="PTHR35936:SF18">
    <property type="entry name" value="L-CYSTINE-BINDING PROTEIN TCYJ"/>
    <property type="match status" value="1"/>
</dbReference>
<accession>A0A517DPW9</accession>
<dbReference type="RefSeq" id="WP_144348979.1">
    <property type="nucleotide sequence ID" value="NZ_CP036259.1"/>
</dbReference>
<organism evidence="4 5">
    <name type="scientific">Sporomusa termitida</name>
    <dbReference type="NCBI Taxonomy" id="2377"/>
    <lineage>
        <taxon>Bacteria</taxon>
        <taxon>Bacillati</taxon>
        <taxon>Bacillota</taxon>
        <taxon>Negativicutes</taxon>
        <taxon>Selenomonadales</taxon>
        <taxon>Sporomusaceae</taxon>
        <taxon>Sporomusa</taxon>
    </lineage>
</organism>
<protein>
    <submittedName>
        <fullName evidence="4">L-cystine-binding protein TcyK</fullName>
    </submittedName>
</protein>
<dbReference type="AlphaFoldDB" id="A0A517DPW9"/>
<dbReference type="InterPro" id="IPR001638">
    <property type="entry name" value="Solute-binding_3/MltF_N"/>
</dbReference>
<dbReference type="PANTHER" id="PTHR35936">
    <property type="entry name" value="MEMBRANE-BOUND LYTIC MUREIN TRANSGLYCOSYLASE F"/>
    <property type="match status" value="1"/>
</dbReference>